<keyword evidence="3" id="KW-1185">Reference proteome</keyword>
<comment type="caution">
    <text evidence="2">The sequence shown here is derived from an EMBL/GenBank/DDBJ whole genome shotgun (WGS) entry which is preliminary data.</text>
</comment>
<reference evidence="2 3" key="1">
    <citation type="journal article" date="2018" name="Evol. Lett.">
        <title>Horizontal gene cluster transfer increased hallucinogenic mushroom diversity.</title>
        <authorList>
            <person name="Reynolds H.T."/>
            <person name="Vijayakumar V."/>
            <person name="Gluck-Thaler E."/>
            <person name="Korotkin H.B."/>
            <person name="Matheny P.B."/>
            <person name="Slot J.C."/>
        </authorList>
    </citation>
    <scope>NUCLEOTIDE SEQUENCE [LARGE SCALE GENOMIC DNA]</scope>
    <source>
        <strain evidence="2 3">2631</strain>
    </source>
</reference>
<dbReference type="AlphaFoldDB" id="A0A409X4F4"/>
<accession>A0A409X4F4</accession>
<dbReference type="EMBL" id="NHYD01002671">
    <property type="protein sequence ID" value="PPQ85617.1"/>
    <property type="molecule type" value="Genomic_DNA"/>
</dbReference>
<proteinExistence type="predicted"/>
<evidence type="ECO:0000313" key="3">
    <source>
        <dbReference type="Proteomes" id="UP000283269"/>
    </source>
</evidence>
<sequence length="196" mass="20352">MYGAGALLTLLVHHGDSGPWYPLCPITLGEPDHIASTIPGIVNNPGKPHLGPVRTSTASKQTFGLFNPVPHNPYSSPPPGSTPSTIHPPPLPDLGYGAYCPPSVVHPASPPHHAMLPAPSPNPLLAPSGLSRTPGLQPQYNCSAYDMNNAADDVMMDSGDMPLLHRNPSTLVSILSRGGGGGGQQFPGSSRRTGNK</sequence>
<dbReference type="Proteomes" id="UP000283269">
    <property type="component" value="Unassembled WGS sequence"/>
</dbReference>
<dbReference type="InParanoid" id="A0A409X4F4"/>
<name>A0A409X4F4_PSICY</name>
<feature type="compositionally biased region" description="Polar residues" evidence="1">
    <location>
        <begin position="186"/>
        <end position="196"/>
    </location>
</feature>
<organism evidence="2 3">
    <name type="scientific">Psilocybe cyanescens</name>
    <dbReference type="NCBI Taxonomy" id="93625"/>
    <lineage>
        <taxon>Eukaryota</taxon>
        <taxon>Fungi</taxon>
        <taxon>Dikarya</taxon>
        <taxon>Basidiomycota</taxon>
        <taxon>Agaricomycotina</taxon>
        <taxon>Agaricomycetes</taxon>
        <taxon>Agaricomycetidae</taxon>
        <taxon>Agaricales</taxon>
        <taxon>Agaricineae</taxon>
        <taxon>Strophariaceae</taxon>
        <taxon>Psilocybe</taxon>
    </lineage>
</organism>
<gene>
    <name evidence="2" type="ORF">CVT25_012784</name>
</gene>
<feature type="region of interest" description="Disordered" evidence="1">
    <location>
        <begin position="175"/>
        <end position="196"/>
    </location>
</feature>
<evidence type="ECO:0000313" key="2">
    <source>
        <dbReference type="EMBL" id="PPQ85617.1"/>
    </source>
</evidence>
<evidence type="ECO:0000256" key="1">
    <source>
        <dbReference type="SAM" id="MobiDB-lite"/>
    </source>
</evidence>
<protein>
    <submittedName>
        <fullName evidence="2">Uncharacterized protein</fullName>
    </submittedName>
</protein>